<protein>
    <submittedName>
        <fullName evidence="1">Phage tail protein</fullName>
    </submittedName>
</protein>
<comment type="caution">
    <text evidence="1">The sequence shown here is derived from an EMBL/GenBank/DDBJ whole genome shotgun (WGS) entry which is preliminary data.</text>
</comment>
<evidence type="ECO:0000313" key="1">
    <source>
        <dbReference type="EMBL" id="MBD8018061.1"/>
    </source>
</evidence>
<proteinExistence type="predicted"/>
<keyword evidence="2" id="KW-1185">Reference proteome</keyword>
<reference evidence="1 2" key="1">
    <citation type="submission" date="2020-08" db="EMBL/GenBank/DDBJ databases">
        <title>A Genomic Blueprint of the Chicken Gut Microbiome.</title>
        <authorList>
            <person name="Gilroy R."/>
            <person name="Ravi A."/>
            <person name="Getino M."/>
            <person name="Pursley I."/>
            <person name="Horton D.L."/>
            <person name="Alikhan N.-F."/>
            <person name="Baker D."/>
            <person name="Gharbi K."/>
            <person name="Hall N."/>
            <person name="Watson M."/>
            <person name="Adriaenssens E.M."/>
            <person name="Foster-Nyarko E."/>
            <person name="Jarju S."/>
            <person name="Secka A."/>
            <person name="Antonio M."/>
            <person name="Oren A."/>
            <person name="Chaudhuri R."/>
            <person name="La Ragione R.M."/>
            <person name="Hildebrand F."/>
            <person name="Pallen M.J."/>
        </authorList>
    </citation>
    <scope>NUCLEOTIDE SEQUENCE [LARGE SCALE GENOMIC DNA]</scope>
    <source>
        <strain evidence="1 2">Sa1CVA4</strain>
    </source>
</reference>
<sequence>MAPLKTINRYHFLAEWGGNRVEFTEISGLEIYIDVVNMRNGSSPENSELKIPGLTKFADVVLKRNIVQGDQQFYDWIRTNSFGNVERRDVTIRLLDYQHQPVMTWRLRNAFPSRYIGPVLMSGDSHLATESLVLSHDGLDLMK</sequence>
<accession>A0ABR8WLW5</accession>
<name>A0ABR8WLW5_9FLAO</name>
<dbReference type="Pfam" id="PF06841">
    <property type="entry name" value="Phage_T4_gp19"/>
    <property type="match status" value="1"/>
</dbReference>
<gene>
    <name evidence="1" type="ORF">H9628_06225</name>
</gene>
<dbReference type="EMBL" id="JACSPS010000002">
    <property type="protein sequence ID" value="MBD8018061.1"/>
    <property type="molecule type" value="Genomic_DNA"/>
</dbReference>
<dbReference type="NCBIfam" id="TIGR02241">
    <property type="entry name" value="conserved hypothetical phage tail region protein"/>
    <property type="match status" value="1"/>
</dbReference>
<dbReference type="Proteomes" id="UP000626242">
    <property type="component" value="Unassembled WGS sequence"/>
</dbReference>
<organism evidence="1 2">
    <name type="scientific">Kaistella pullorum</name>
    <dbReference type="NCBI Taxonomy" id="2763074"/>
    <lineage>
        <taxon>Bacteria</taxon>
        <taxon>Pseudomonadati</taxon>
        <taxon>Bacteroidota</taxon>
        <taxon>Flavobacteriia</taxon>
        <taxon>Flavobacteriales</taxon>
        <taxon>Weeksellaceae</taxon>
        <taxon>Chryseobacterium group</taxon>
        <taxon>Kaistella</taxon>
    </lineage>
</organism>
<dbReference type="InterPro" id="IPR010667">
    <property type="entry name" value="Phage_T4_Gp19"/>
</dbReference>
<evidence type="ECO:0000313" key="2">
    <source>
        <dbReference type="Proteomes" id="UP000626242"/>
    </source>
</evidence>
<dbReference type="InterPro" id="IPR011747">
    <property type="entry name" value="CHP02241"/>
</dbReference>
<dbReference type="PANTHER" id="PTHR38009:SF1">
    <property type="entry name" value="CONSERVED HYPOTHETICAL PHAGE TAIL PROTEIN"/>
    <property type="match status" value="1"/>
</dbReference>
<dbReference type="RefSeq" id="WP_251833258.1">
    <property type="nucleotide sequence ID" value="NZ_JACSPS010000002.1"/>
</dbReference>
<dbReference type="PANTHER" id="PTHR38009">
    <property type="entry name" value="CONSERVED HYPOTHETICAL PHAGE TAIL PROTEIN"/>
    <property type="match status" value="1"/>
</dbReference>